<reference evidence="1 2" key="1">
    <citation type="journal article" date="2016" name="Mol. Biol. Evol.">
        <title>Genome-Wide Survey of Gut Fungi (Harpellales) Reveals the First Horizontally Transferred Ubiquitin Gene from a Mosquito Host.</title>
        <authorList>
            <person name="Wang Y."/>
            <person name="White M.M."/>
            <person name="Kvist S."/>
            <person name="Moncalvo J.M."/>
        </authorList>
    </citation>
    <scope>NUCLEOTIDE SEQUENCE [LARGE SCALE GENOMIC DNA]</scope>
    <source>
        <strain evidence="1 2">ALG-7-W6</strain>
    </source>
</reference>
<gene>
    <name evidence="1" type="ORF">AYI68_g7781</name>
</gene>
<organism evidence="1 2">
    <name type="scientific">Smittium mucronatum</name>
    <dbReference type="NCBI Taxonomy" id="133383"/>
    <lineage>
        <taxon>Eukaryota</taxon>
        <taxon>Fungi</taxon>
        <taxon>Fungi incertae sedis</taxon>
        <taxon>Zoopagomycota</taxon>
        <taxon>Kickxellomycotina</taxon>
        <taxon>Harpellomycetes</taxon>
        <taxon>Harpellales</taxon>
        <taxon>Legeriomycetaceae</taxon>
        <taxon>Smittium</taxon>
    </lineage>
</organism>
<keyword evidence="2" id="KW-1185">Reference proteome</keyword>
<dbReference type="Proteomes" id="UP000187455">
    <property type="component" value="Unassembled WGS sequence"/>
</dbReference>
<dbReference type="STRING" id="133383.A0A1R0GMS0"/>
<sequence length="76" mass="8361">MAIGNVVSRPNEVVNLPTNILTGNSGGSRPQKRRFAFDEEQVLVINILAHMRGAFLGQGLKNQAIDITLFNPRTDK</sequence>
<dbReference type="AlphaFoldDB" id="A0A1R0GMS0"/>
<dbReference type="EMBL" id="LSSL01007082">
    <property type="protein sequence ID" value="OLY78176.1"/>
    <property type="molecule type" value="Genomic_DNA"/>
</dbReference>
<comment type="caution">
    <text evidence="1">The sequence shown here is derived from an EMBL/GenBank/DDBJ whole genome shotgun (WGS) entry which is preliminary data.</text>
</comment>
<name>A0A1R0GMS0_9FUNG</name>
<accession>A0A1R0GMS0</accession>
<evidence type="ECO:0000313" key="2">
    <source>
        <dbReference type="Proteomes" id="UP000187455"/>
    </source>
</evidence>
<proteinExistence type="predicted"/>
<evidence type="ECO:0000313" key="1">
    <source>
        <dbReference type="EMBL" id="OLY78176.1"/>
    </source>
</evidence>
<protein>
    <submittedName>
        <fullName evidence="1">Uncharacterized protein</fullName>
    </submittedName>
</protein>